<name>A0ABV7X7S5_9SPHN</name>
<protein>
    <submittedName>
        <fullName evidence="1">Uncharacterized protein</fullName>
    </submittedName>
</protein>
<sequence length="164" mass="17889">MTTDHKPRLFADDAAVRRVGEGLLDRSLPREDWTHEAHLASCLWLQRERADIDLAARLPSIIAGYNEAVGGVNSDAAGYHETITQAYVRLVAGFLADADRGQALHVLVNDLLTSPIGHRDALMAHYSRERLFSVAARRGWIEPDLKPLPSHPAGADAVPALGRG</sequence>
<dbReference type="EMBL" id="JBHRXV010000001">
    <property type="protein sequence ID" value="MFC3711485.1"/>
    <property type="molecule type" value="Genomic_DNA"/>
</dbReference>
<accession>A0ABV7X7S5</accession>
<evidence type="ECO:0000313" key="2">
    <source>
        <dbReference type="Proteomes" id="UP001595615"/>
    </source>
</evidence>
<evidence type="ECO:0000313" key="1">
    <source>
        <dbReference type="EMBL" id="MFC3711485.1"/>
    </source>
</evidence>
<proteinExistence type="predicted"/>
<keyword evidence="2" id="KW-1185">Reference proteome</keyword>
<gene>
    <name evidence="1" type="ORF">ACFOMD_02815</name>
</gene>
<dbReference type="RefSeq" id="WP_380856477.1">
    <property type="nucleotide sequence ID" value="NZ_JBHRXV010000001.1"/>
</dbReference>
<organism evidence="1 2">
    <name type="scientific">Sphingoaurantiacus capsulatus</name>
    <dbReference type="NCBI Taxonomy" id="1771310"/>
    <lineage>
        <taxon>Bacteria</taxon>
        <taxon>Pseudomonadati</taxon>
        <taxon>Pseudomonadota</taxon>
        <taxon>Alphaproteobacteria</taxon>
        <taxon>Sphingomonadales</taxon>
        <taxon>Sphingosinicellaceae</taxon>
        <taxon>Sphingoaurantiacus</taxon>
    </lineage>
</organism>
<dbReference type="Proteomes" id="UP001595615">
    <property type="component" value="Unassembled WGS sequence"/>
</dbReference>
<reference evidence="2" key="1">
    <citation type="journal article" date="2019" name="Int. J. Syst. Evol. Microbiol.">
        <title>The Global Catalogue of Microorganisms (GCM) 10K type strain sequencing project: providing services to taxonomists for standard genome sequencing and annotation.</title>
        <authorList>
            <consortium name="The Broad Institute Genomics Platform"/>
            <consortium name="The Broad Institute Genome Sequencing Center for Infectious Disease"/>
            <person name="Wu L."/>
            <person name="Ma J."/>
        </authorList>
    </citation>
    <scope>NUCLEOTIDE SEQUENCE [LARGE SCALE GENOMIC DNA]</scope>
    <source>
        <strain evidence="2">KCTC 42644</strain>
    </source>
</reference>
<comment type="caution">
    <text evidence="1">The sequence shown here is derived from an EMBL/GenBank/DDBJ whole genome shotgun (WGS) entry which is preliminary data.</text>
</comment>